<comment type="caution">
    <text evidence="2">The sequence shown here is derived from an EMBL/GenBank/DDBJ whole genome shotgun (WGS) entry which is preliminary data.</text>
</comment>
<evidence type="ECO:0000313" key="2">
    <source>
        <dbReference type="EMBL" id="KAF3531852.1"/>
    </source>
</evidence>
<feature type="compositionally biased region" description="Acidic residues" evidence="1">
    <location>
        <begin position="88"/>
        <end position="98"/>
    </location>
</feature>
<reference evidence="2 3" key="1">
    <citation type="journal article" date="2020" name="BMC Genomics">
        <title>Intraspecific diversification of the crop wild relative Brassica cretica Lam. using demographic model selection.</title>
        <authorList>
            <person name="Kioukis A."/>
            <person name="Michalopoulou V.A."/>
            <person name="Briers L."/>
            <person name="Pirintsos S."/>
            <person name="Studholme D.J."/>
            <person name="Pavlidis P."/>
            <person name="Sarris P.F."/>
        </authorList>
    </citation>
    <scope>NUCLEOTIDE SEQUENCE [LARGE SCALE GENOMIC DNA]</scope>
    <source>
        <strain evidence="3">cv. PFS-1207/04</strain>
    </source>
</reference>
<dbReference type="EMBL" id="QGKV02001507">
    <property type="protein sequence ID" value="KAF3531852.1"/>
    <property type="molecule type" value="Genomic_DNA"/>
</dbReference>
<proteinExistence type="predicted"/>
<feature type="region of interest" description="Disordered" evidence="1">
    <location>
        <begin position="1"/>
        <end position="25"/>
    </location>
</feature>
<accession>A0ABQ7BGX4</accession>
<evidence type="ECO:0000313" key="3">
    <source>
        <dbReference type="Proteomes" id="UP000266723"/>
    </source>
</evidence>
<evidence type="ECO:0000256" key="1">
    <source>
        <dbReference type="SAM" id="MobiDB-lite"/>
    </source>
</evidence>
<sequence>MVNCQSCDKCTSSVSSTSSDETVNTVNPQTTVITVNPQTTVNTKLGTASNFEVGGTSNSLITPQVPRVNTNEGKALSEVSSAVASDSSDIESSEEEQEEAWRYGSKH</sequence>
<keyword evidence="3" id="KW-1185">Reference proteome</keyword>
<dbReference type="Proteomes" id="UP000266723">
    <property type="component" value="Unassembled WGS sequence"/>
</dbReference>
<name>A0ABQ7BGX4_BRACR</name>
<organism evidence="2 3">
    <name type="scientific">Brassica cretica</name>
    <name type="common">Mustard</name>
    <dbReference type="NCBI Taxonomy" id="69181"/>
    <lineage>
        <taxon>Eukaryota</taxon>
        <taxon>Viridiplantae</taxon>
        <taxon>Streptophyta</taxon>
        <taxon>Embryophyta</taxon>
        <taxon>Tracheophyta</taxon>
        <taxon>Spermatophyta</taxon>
        <taxon>Magnoliopsida</taxon>
        <taxon>eudicotyledons</taxon>
        <taxon>Gunneridae</taxon>
        <taxon>Pentapetalae</taxon>
        <taxon>rosids</taxon>
        <taxon>malvids</taxon>
        <taxon>Brassicales</taxon>
        <taxon>Brassicaceae</taxon>
        <taxon>Brassiceae</taxon>
        <taxon>Brassica</taxon>
    </lineage>
</organism>
<gene>
    <name evidence="2" type="ORF">DY000_02043616</name>
</gene>
<feature type="compositionally biased region" description="Low complexity" evidence="1">
    <location>
        <begin position="11"/>
        <end position="25"/>
    </location>
</feature>
<feature type="region of interest" description="Disordered" evidence="1">
    <location>
        <begin position="76"/>
        <end position="107"/>
    </location>
</feature>
<feature type="compositionally biased region" description="Low complexity" evidence="1">
    <location>
        <begin position="77"/>
        <end position="87"/>
    </location>
</feature>
<feature type="compositionally biased region" description="Polar residues" evidence="1">
    <location>
        <begin position="1"/>
        <end position="10"/>
    </location>
</feature>
<protein>
    <submittedName>
        <fullName evidence="2">Uncharacterized protein</fullName>
    </submittedName>
</protein>